<gene>
    <name evidence="3" type="ORF">DL346_07520</name>
</gene>
<evidence type="ECO:0000313" key="3">
    <source>
        <dbReference type="EMBL" id="RAP78268.1"/>
    </source>
</evidence>
<dbReference type="PANTHER" id="PTHR34351">
    <property type="entry name" value="SLR1927 PROTEIN-RELATED"/>
    <property type="match status" value="1"/>
</dbReference>
<dbReference type="EMBL" id="QLUW01000001">
    <property type="protein sequence ID" value="RAP78268.1"/>
    <property type="molecule type" value="Genomic_DNA"/>
</dbReference>
<dbReference type="Pfam" id="PF01882">
    <property type="entry name" value="DUF58"/>
    <property type="match status" value="1"/>
</dbReference>
<keyword evidence="4" id="KW-1185">Reference proteome</keyword>
<evidence type="ECO:0000259" key="2">
    <source>
        <dbReference type="Pfam" id="PF01882"/>
    </source>
</evidence>
<reference evidence="3 4" key="1">
    <citation type="submission" date="2018-06" db="EMBL/GenBank/DDBJ databases">
        <title>Paenibacillus montanisoli sp. nov., isolated from mountain area soil.</title>
        <authorList>
            <person name="Wu M."/>
        </authorList>
    </citation>
    <scope>NUCLEOTIDE SEQUENCE [LARGE SCALE GENOMIC DNA]</scope>
    <source>
        <strain evidence="3 4">RA17</strain>
    </source>
</reference>
<comment type="caution">
    <text evidence="3">The sequence shown here is derived from an EMBL/GenBank/DDBJ whole genome shotgun (WGS) entry which is preliminary data.</text>
</comment>
<keyword evidence="1" id="KW-1133">Transmembrane helix</keyword>
<accession>A0A328U5X5</accession>
<dbReference type="PANTHER" id="PTHR34351:SF2">
    <property type="entry name" value="DUF58 DOMAIN-CONTAINING PROTEIN"/>
    <property type="match status" value="1"/>
</dbReference>
<dbReference type="OrthoDB" id="9789943at2"/>
<evidence type="ECO:0000256" key="1">
    <source>
        <dbReference type="SAM" id="Phobius"/>
    </source>
</evidence>
<keyword evidence="1" id="KW-0472">Membrane</keyword>
<keyword evidence="1" id="KW-0812">Transmembrane</keyword>
<dbReference type="InterPro" id="IPR002881">
    <property type="entry name" value="DUF58"/>
</dbReference>
<organism evidence="3 4">
    <name type="scientific">Paenibacillus montanisoli</name>
    <dbReference type="NCBI Taxonomy" id="2081970"/>
    <lineage>
        <taxon>Bacteria</taxon>
        <taxon>Bacillati</taxon>
        <taxon>Bacillota</taxon>
        <taxon>Bacilli</taxon>
        <taxon>Bacillales</taxon>
        <taxon>Paenibacillaceae</taxon>
        <taxon>Paenibacillus</taxon>
    </lineage>
</organism>
<sequence>MGIHWYILSALFVILAQRFLFRYLGMRGVAYSRSFNVQTCFEGDRIEMVERLANRKLMPVPWLRVESLLHIGLKFESDSNFAVSNGQFYQNHRSLFSLMGNKQLTRRHSVLATARGCYRLTSASLTFGDLFGMFSSWRSVPIDVELLVYPQPADRSLIQLPSRSWQGDIAVRRWIVEDPFCISGVREYRPGDSFKMVNWSATARTGSMQVHRRDYTADYRLIVLLNVEDHAGMWEVVNNPALIEEGVRYAAAILQYATEQGMETAFACNGHDLDQPGTVMTVERGSGSEHLLHLYGQLAKLVIARALPFDAMLEQLSADWEERCDIVIISAFMSEPIEREMTKLRSAGHSVDWLRIADAEVAAG</sequence>
<feature type="transmembrane region" description="Helical" evidence="1">
    <location>
        <begin position="6"/>
        <end position="24"/>
    </location>
</feature>
<protein>
    <submittedName>
        <fullName evidence="3">DUF58 domain-containing protein</fullName>
    </submittedName>
</protein>
<name>A0A328U5X5_9BACL</name>
<dbReference type="RefSeq" id="WP_112881391.1">
    <property type="nucleotide sequence ID" value="NZ_QLUW01000001.1"/>
</dbReference>
<proteinExistence type="predicted"/>
<dbReference type="AlphaFoldDB" id="A0A328U5X5"/>
<evidence type="ECO:0000313" key="4">
    <source>
        <dbReference type="Proteomes" id="UP000249260"/>
    </source>
</evidence>
<feature type="domain" description="DUF58" evidence="2">
    <location>
        <begin position="185"/>
        <end position="358"/>
    </location>
</feature>
<dbReference type="Proteomes" id="UP000249260">
    <property type="component" value="Unassembled WGS sequence"/>
</dbReference>